<dbReference type="Proteomes" id="UP000708208">
    <property type="component" value="Unassembled WGS sequence"/>
</dbReference>
<comment type="caution">
    <text evidence="1">The sequence shown here is derived from an EMBL/GenBank/DDBJ whole genome shotgun (WGS) entry which is preliminary data.</text>
</comment>
<evidence type="ECO:0000313" key="1">
    <source>
        <dbReference type="EMBL" id="CAG7718575.1"/>
    </source>
</evidence>
<accession>A0A8J2NXY3</accession>
<name>A0A8J2NXY3_9HEXA</name>
<dbReference type="AlphaFoldDB" id="A0A8J2NXY3"/>
<sequence length="183" mass="20922">MRAFNLWPYPLYCQSVPVLLFNPPEYKNLFNENNSSTRAASTGFVSKLNSRACWSSQSCLITSDPFSSRFTHQAIFPRGLQGVWGERVFSEFKFHVQGYLSHILHACRYRRFLEVSIRNRSVELGKQRESGETSSSPNHQNYTILAFFRSGACSNAASVCGFYSMLFIGTKISDFNKRDIKNN</sequence>
<dbReference type="EMBL" id="CAJVCH010054464">
    <property type="protein sequence ID" value="CAG7718575.1"/>
    <property type="molecule type" value="Genomic_DNA"/>
</dbReference>
<evidence type="ECO:0000313" key="2">
    <source>
        <dbReference type="Proteomes" id="UP000708208"/>
    </source>
</evidence>
<organism evidence="1 2">
    <name type="scientific">Allacma fusca</name>
    <dbReference type="NCBI Taxonomy" id="39272"/>
    <lineage>
        <taxon>Eukaryota</taxon>
        <taxon>Metazoa</taxon>
        <taxon>Ecdysozoa</taxon>
        <taxon>Arthropoda</taxon>
        <taxon>Hexapoda</taxon>
        <taxon>Collembola</taxon>
        <taxon>Symphypleona</taxon>
        <taxon>Sminthuridae</taxon>
        <taxon>Allacma</taxon>
    </lineage>
</organism>
<gene>
    <name evidence="1" type="ORF">AFUS01_LOCUS7957</name>
</gene>
<protein>
    <submittedName>
        <fullName evidence="1">Uncharacterized protein</fullName>
    </submittedName>
</protein>
<proteinExistence type="predicted"/>
<reference evidence="1" key="1">
    <citation type="submission" date="2021-06" db="EMBL/GenBank/DDBJ databases">
        <authorList>
            <person name="Hodson N. C."/>
            <person name="Mongue J. A."/>
            <person name="Jaron S. K."/>
        </authorList>
    </citation>
    <scope>NUCLEOTIDE SEQUENCE</scope>
</reference>
<keyword evidence="2" id="KW-1185">Reference proteome</keyword>